<dbReference type="VEuPathDB" id="FungiDB:MYCTH_2111394"/>
<dbReference type="KEGG" id="mtm:MYCTH_2111394"/>
<organism evidence="1 2">
    <name type="scientific">Thermothelomyces thermophilus (strain ATCC 42464 / BCRC 31852 / DSM 1799)</name>
    <name type="common">Sporotrichum thermophile</name>
    <dbReference type="NCBI Taxonomy" id="573729"/>
    <lineage>
        <taxon>Eukaryota</taxon>
        <taxon>Fungi</taxon>
        <taxon>Dikarya</taxon>
        <taxon>Ascomycota</taxon>
        <taxon>Pezizomycotina</taxon>
        <taxon>Sordariomycetes</taxon>
        <taxon>Sordariomycetidae</taxon>
        <taxon>Sordariales</taxon>
        <taxon>Chaetomiaceae</taxon>
        <taxon>Thermothelomyces</taxon>
    </lineage>
</organism>
<dbReference type="Proteomes" id="UP000007322">
    <property type="component" value="Chromosome 4"/>
</dbReference>
<evidence type="ECO:0000313" key="2">
    <source>
        <dbReference type="Proteomes" id="UP000007322"/>
    </source>
</evidence>
<dbReference type="HOGENOM" id="CLU_2198812_0_0_1"/>
<protein>
    <submittedName>
        <fullName evidence="1">Uncharacterized protein</fullName>
    </submittedName>
</protein>
<dbReference type="InParanoid" id="G2QFD5"/>
<dbReference type="AlphaFoldDB" id="G2QFD5"/>
<reference evidence="1 2" key="1">
    <citation type="journal article" date="2011" name="Nat. Biotechnol.">
        <title>Comparative genomic analysis of the thermophilic biomass-degrading fungi Myceliophthora thermophila and Thielavia terrestris.</title>
        <authorList>
            <person name="Berka R.M."/>
            <person name="Grigoriev I.V."/>
            <person name="Otillar R."/>
            <person name="Salamov A."/>
            <person name="Grimwood J."/>
            <person name="Reid I."/>
            <person name="Ishmael N."/>
            <person name="John T."/>
            <person name="Darmond C."/>
            <person name="Moisan M.-C."/>
            <person name="Henrissat B."/>
            <person name="Coutinho P.M."/>
            <person name="Lombard V."/>
            <person name="Natvig D.O."/>
            <person name="Lindquist E."/>
            <person name="Schmutz J."/>
            <person name="Lucas S."/>
            <person name="Harris P."/>
            <person name="Powlowski J."/>
            <person name="Bellemare A."/>
            <person name="Taylor D."/>
            <person name="Butler G."/>
            <person name="de Vries R.P."/>
            <person name="Allijn I.E."/>
            <person name="van den Brink J."/>
            <person name="Ushinsky S."/>
            <person name="Storms R."/>
            <person name="Powell A.J."/>
            <person name="Paulsen I.T."/>
            <person name="Elbourne L.D.H."/>
            <person name="Baker S.E."/>
            <person name="Magnuson J."/>
            <person name="LaBoissiere S."/>
            <person name="Clutterbuck A.J."/>
            <person name="Martinez D."/>
            <person name="Wogulis M."/>
            <person name="de Leon A.L."/>
            <person name="Rey M.W."/>
            <person name="Tsang A."/>
        </authorList>
    </citation>
    <scope>NUCLEOTIDE SEQUENCE [LARGE SCALE GENOMIC DNA]</scope>
    <source>
        <strain evidence="2">ATCC 42464 / BCRC 31852 / DSM 1799</strain>
    </source>
</reference>
<evidence type="ECO:0000313" key="1">
    <source>
        <dbReference type="EMBL" id="AEO59164.1"/>
    </source>
</evidence>
<dbReference type="GeneID" id="11514352"/>
<accession>G2QFD5</accession>
<proteinExistence type="predicted"/>
<dbReference type="RefSeq" id="XP_003664409.1">
    <property type="nucleotide sequence ID" value="XM_003664361.1"/>
</dbReference>
<dbReference type="EMBL" id="CP003005">
    <property type="protein sequence ID" value="AEO59164.1"/>
    <property type="molecule type" value="Genomic_DNA"/>
</dbReference>
<name>G2QFD5_THET4</name>
<sequence>MSMGAIAWLKVLEEARLSESDLTVICKPLVVESELLAGGHTVIVVSHRLGHLAECARPASDVVVRVRDGTLEGVWSDVRELVVNGDGELRGQARYRLEWPYFSLYPHE</sequence>
<gene>
    <name evidence="1" type="ORF">MYCTH_2111394</name>
</gene>
<keyword evidence="2" id="KW-1185">Reference proteome</keyword>